<evidence type="ECO:0000256" key="1">
    <source>
        <dbReference type="PROSITE-ProRule" id="PRU01360"/>
    </source>
</evidence>
<keyword evidence="1 2" id="KW-0472">Membrane</keyword>
<dbReference type="PANTHER" id="PTHR34978">
    <property type="entry name" value="POSSIBLE SENSOR-TRANSDUCER PROTEIN BLAR"/>
    <property type="match status" value="1"/>
</dbReference>
<keyword evidence="1" id="KW-0998">Cell outer membrane</keyword>
<dbReference type="Pfam" id="PF05569">
    <property type="entry name" value="Peptidase_M56"/>
    <property type="match status" value="1"/>
</dbReference>
<gene>
    <name evidence="4" type="ORF">M3P09_06005</name>
</gene>
<dbReference type="InterPro" id="IPR052173">
    <property type="entry name" value="Beta-lactam_resp_regulator"/>
</dbReference>
<feature type="transmembrane region" description="Helical" evidence="2">
    <location>
        <begin position="34"/>
        <end position="54"/>
    </location>
</feature>
<protein>
    <recommendedName>
        <fullName evidence="3">Peptidase M56 domain-containing protein</fullName>
    </recommendedName>
</protein>
<reference evidence="4" key="1">
    <citation type="submission" date="2022-05" db="EMBL/GenBank/DDBJ databases">
        <authorList>
            <person name="Park J.-S."/>
        </authorList>
    </citation>
    <scope>NUCLEOTIDE SEQUENCE</scope>
    <source>
        <strain evidence="4">2012CJ34-3</strain>
    </source>
</reference>
<evidence type="ECO:0000256" key="2">
    <source>
        <dbReference type="SAM" id="Phobius"/>
    </source>
</evidence>
<dbReference type="PANTHER" id="PTHR34978:SF3">
    <property type="entry name" value="SLR0241 PROTEIN"/>
    <property type="match status" value="1"/>
</dbReference>
<comment type="subcellular location">
    <subcellularLocation>
        <location evidence="1">Cell outer membrane</location>
        <topology evidence="1">Multi-pass membrane protein</topology>
    </subcellularLocation>
</comment>
<keyword evidence="1" id="KW-1134">Transmembrane beta strand</keyword>
<dbReference type="CDD" id="cd07341">
    <property type="entry name" value="M56_BlaR1_MecR1_like"/>
    <property type="match status" value="1"/>
</dbReference>
<proteinExistence type="inferred from homology"/>
<organism evidence="4 5">
    <name type="scientific">Jejuia spongiicola</name>
    <dbReference type="NCBI Taxonomy" id="2942207"/>
    <lineage>
        <taxon>Bacteria</taxon>
        <taxon>Pseudomonadati</taxon>
        <taxon>Bacteroidota</taxon>
        <taxon>Flavobacteriia</taxon>
        <taxon>Flavobacteriales</taxon>
        <taxon>Flavobacteriaceae</taxon>
        <taxon>Jejuia</taxon>
    </lineage>
</organism>
<dbReference type="InterPro" id="IPR037066">
    <property type="entry name" value="Plug_dom_sf"/>
</dbReference>
<dbReference type="PROSITE" id="PS52016">
    <property type="entry name" value="TONB_DEPENDENT_REC_3"/>
    <property type="match status" value="1"/>
</dbReference>
<dbReference type="Gene3D" id="2.170.130.10">
    <property type="entry name" value="TonB-dependent receptor, plug domain"/>
    <property type="match status" value="1"/>
</dbReference>
<evidence type="ECO:0000313" key="5">
    <source>
        <dbReference type="Proteomes" id="UP001165381"/>
    </source>
</evidence>
<keyword evidence="1 2" id="KW-0812">Transmembrane</keyword>
<feature type="domain" description="Peptidase M56" evidence="3">
    <location>
        <begin position="147"/>
        <end position="249"/>
    </location>
</feature>
<dbReference type="Proteomes" id="UP001165381">
    <property type="component" value="Unassembled WGS sequence"/>
</dbReference>
<accession>A0ABT0QC54</accession>
<evidence type="ECO:0000313" key="4">
    <source>
        <dbReference type="EMBL" id="MCL6294538.1"/>
    </source>
</evidence>
<comment type="similarity">
    <text evidence="1">Belongs to the TonB-dependent receptor family.</text>
</comment>
<dbReference type="RefSeq" id="WP_249972411.1">
    <property type="nucleotide sequence ID" value="NZ_JAMFLZ010000002.1"/>
</dbReference>
<comment type="caution">
    <text evidence="4">The sequence shown here is derived from an EMBL/GenBank/DDBJ whole genome shotgun (WGS) entry which is preliminary data.</text>
</comment>
<dbReference type="EMBL" id="JAMFLZ010000002">
    <property type="protein sequence ID" value="MCL6294538.1"/>
    <property type="molecule type" value="Genomic_DNA"/>
</dbReference>
<dbReference type="InterPro" id="IPR039426">
    <property type="entry name" value="TonB-dep_rcpt-like"/>
</dbReference>
<feature type="transmembrane region" description="Helical" evidence="2">
    <location>
        <begin position="82"/>
        <end position="103"/>
    </location>
</feature>
<name>A0ABT0QC54_9FLAO</name>
<feature type="transmembrane region" description="Helical" evidence="2">
    <location>
        <begin position="260"/>
        <end position="276"/>
    </location>
</feature>
<keyword evidence="2" id="KW-1133">Transmembrane helix</keyword>
<dbReference type="InterPro" id="IPR008756">
    <property type="entry name" value="Peptidase_M56"/>
</dbReference>
<evidence type="ECO:0000259" key="3">
    <source>
        <dbReference type="Pfam" id="PF05569"/>
    </source>
</evidence>
<keyword evidence="1" id="KW-0813">Transport</keyword>
<sequence>MEYLLKTSTVIAVFYLCYKLFLQRDTFFQSNRWFLLVGLFTAFVLPFVVIPIYIEHTPVLMDTYVFSDATSLNTKPEQSITFIQFLYIIYILGVIFFSIRFLIQLFSLAKMIFLNEREKLGLYTYIKTNSQVSPFSFFNWIVYNPDLFNQNELEQVITHEKVHARQYHSIDILLTQLSCIVLWFNPFVWFYNKDLKQNLEFIADQNAQNKSECKKSYQYTLLKTSMPTHQLALTNNFYNSLIKKRIVMLHKSKSKKINRLKYVLVIPILVIFLMSFNTKKIYVEKEVPVLENLLINNPVIEKALIENENIFEEDKKETSVSKSTATKNTKKTNAKKVEPKKTNIKNTKKTKAIGDLEIIIITKNFTEADFEKVVSDFKKKGVTVKFKSIKRNDENEITAIKIDVSSKKSSTNYSVSSDEAIKPIKISFDEDKESISIGSGSSKHIYSANSYYIKSKDGKHKISKSGKGNNVFVFSSEDEDYEIIHEDTINFNKHGKKGKYRSISISKNVETIIDDDEDIEVIVESDYDNEEEEDVIILKNANAKGSYKVKTLGKSSNSKIIISDDNGKEPLYILDGKEIKKENVEDIEPNNIKSITVLKDKSAEKKYGKKGKDGVIEINTKKKN</sequence>
<keyword evidence="5" id="KW-1185">Reference proteome</keyword>